<feature type="region of interest" description="Disordered" evidence="1">
    <location>
        <begin position="1"/>
        <end position="68"/>
    </location>
</feature>
<dbReference type="EMBL" id="AFNH02000448">
    <property type="protein sequence ID" value="EZG69276.1"/>
    <property type="molecule type" value="Genomic_DNA"/>
</dbReference>
<proteinExistence type="predicted"/>
<feature type="transmembrane region" description="Helical" evidence="2">
    <location>
        <begin position="342"/>
        <end position="367"/>
    </location>
</feature>
<evidence type="ECO:0000256" key="1">
    <source>
        <dbReference type="SAM" id="MobiDB-lite"/>
    </source>
</evidence>
<dbReference type="AlphaFoldDB" id="A0A023B8J6"/>
<organism evidence="3 4">
    <name type="scientific">Gregarina niphandrodes</name>
    <name type="common">Septate eugregarine</name>
    <dbReference type="NCBI Taxonomy" id="110365"/>
    <lineage>
        <taxon>Eukaryota</taxon>
        <taxon>Sar</taxon>
        <taxon>Alveolata</taxon>
        <taxon>Apicomplexa</taxon>
        <taxon>Conoidasida</taxon>
        <taxon>Gregarinasina</taxon>
        <taxon>Eugregarinorida</taxon>
        <taxon>Gregarinidae</taxon>
        <taxon>Gregarina</taxon>
    </lineage>
</organism>
<comment type="caution">
    <text evidence="3">The sequence shown here is derived from an EMBL/GenBank/DDBJ whole genome shotgun (WGS) entry which is preliminary data.</text>
</comment>
<sequence>MERPGSVDGTGLAHASRSSDGPGAERGRLSSPDGIDGIGRQDTEGRREAYVQPDFEESPAYLTDSFPEGRGLVPEVTVIDIDREESRTVVPTTTTGASVILPTEIPIDMSLVDVAGGTEPALPETGLLGPTATVQQLTTFDLFQAVGRKTTVGMETKDYERFNVGAIERLNTISKDRGLQGWKGVLRRIWEDFVPKGVKGNRLGIQWTMIQAVSSILIYMRPPAHYFWGPVWGGLSVFICINAITTCDIATGATTRNAALRILGTTLAAALSFLFMVPMVLNGLSGYEDNDEVRWILYFACVASPFFWNFWIHHFPSEMEENFTYQGFSTHVYLYGNYSTKIVYDMCICTLGSYIGAVLGFIGYQFIVPLRARDKIVHEVSLVCDKMSAVLEPLIGFESGFKIKGMRPLDGRRKKNILTKTNTLFKQTSKAIRKSISRNASKEEGMTAADSDDLEATMISLDDFRDHVWTLLGDSSKLMQGHPELLKNATVEHYWRKPHFFKLKKFQLLYNDCVAIYYHVSSLFLILQTQLTTTHHRDTFAELNRHWDVPHTGQPESDYGGLFAPSQKDDESVLSASMLSASMFSASSRDASSRAGLSPNRLTSASLEATTLLPNTLPKTLDPNAALDLSSTAVRSSTLLDRSTVAELSPVPRQLTVPGRRLTGGPDDRGADAAP</sequence>
<dbReference type="RefSeq" id="XP_011134454.1">
    <property type="nucleotide sequence ID" value="XM_011136152.1"/>
</dbReference>
<protein>
    <submittedName>
        <fullName evidence="3">Transmembrane protein</fullName>
    </submittedName>
</protein>
<keyword evidence="2" id="KW-1133">Transmembrane helix</keyword>
<dbReference type="GeneID" id="22912155"/>
<dbReference type="Proteomes" id="UP000019763">
    <property type="component" value="Unassembled WGS sequence"/>
</dbReference>
<reference evidence="3" key="1">
    <citation type="submission" date="2013-12" db="EMBL/GenBank/DDBJ databases">
        <authorList>
            <person name="Omoto C.K."/>
            <person name="Sibley D."/>
            <person name="Venepally P."/>
            <person name="Hadjithomas M."/>
            <person name="Karamycheva S."/>
            <person name="Brunk B."/>
            <person name="Roos D."/>
            <person name="Caler E."/>
            <person name="Lorenzi H."/>
        </authorList>
    </citation>
    <scope>NUCLEOTIDE SEQUENCE</scope>
</reference>
<feature type="region of interest" description="Disordered" evidence="1">
    <location>
        <begin position="650"/>
        <end position="675"/>
    </location>
</feature>
<evidence type="ECO:0000256" key="2">
    <source>
        <dbReference type="SAM" id="Phobius"/>
    </source>
</evidence>
<evidence type="ECO:0000313" key="3">
    <source>
        <dbReference type="EMBL" id="EZG69276.1"/>
    </source>
</evidence>
<keyword evidence="2" id="KW-0472">Membrane</keyword>
<evidence type="ECO:0000313" key="4">
    <source>
        <dbReference type="Proteomes" id="UP000019763"/>
    </source>
</evidence>
<keyword evidence="4" id="KW-1185">Reference proteome</keyword>
<keyword evidence="2 3" id="KW-0812">Transmembrane</keyword>
<feature type="compositionally biased region" description="Basic and acidic residues" evidence="1">
    <location>
        <begin position="39"/>
        <end position="49"/>
    </location>
</feature>
<gene>
    <name evidence="3" type="ORF">GNI_058910</name>
</gene>
<feature type="transmembrane region" description="Helical" evidence="2">
    <location>
        <begin position="293"/>
        <end position="312"/>
    </location>
</feature>
<feature type="compositionally biased region" description="Basic and acidic residues" evidence="1">
    <location>
        <begin position="666"/>
        <end position="675"/>
    </location>
</feature>
<feature type="non-terminal residue" evidence="3">
    <location>
        <position position="675"/>
    </location>
</feature>
<feature type="transmembrane region" description="Helical" evidence="2">
    <location>
        <begin position="258"/>
        <end position="281"/>
    </location>
</feature>
<accession>A0A023B8J6</accession>
<feature type="transmembrane region" description="Helical" evidence="2">
    <location>
        <begin position="226"/>
        <end position="246"/>
    </location>
</feature>
<dbReference type="VEuPathDB" id="CryptoDB:GNI_058910"/>
<name>A0A023B8J6_GRENI</name>